<organism evidence="1">
    <name type="scientific">uncultured Cytophagales bacterium</name>
    <dbReference type="NCBI Taxonomy" id="158755"/>
    <lineage>
        <taxon>Bacteria</taxon>
        <taxon>Pseudomonadati</taxon>
        <taxon>Bacteroidota</taxon>
        <taxon>Sphingobacteriia</taxon>
        <taxon>Sphingobacteriales</taxon>
        <taxon>environmental samples</taxon>
    </lineage>
</organism>
<reference evidence="1" key="1">
    <citation type="submission" date="2020-02" db="EMBL/GenBank/DDBJ databases">
        <authorList>
            <person name="Meier V. D."/>
        </authorList>
    </citation>
    <scope>NUCLEOTIDE SEQUENCE</scope>
    <source>
        <strain evidence="1">AVDCRST_MAG56</strain>
    </source>
</reference>
<name>A0A6J4JQC7_9SPHI</name>
<gene>
    <name evidence="1" type="ORF">AVDCRST_MAG56-4036</name>
</gene>
<feature type="non-terminal residue" evidence="1">
    <location>
        <position position="1"/>
    </location>
</feature>
<accession>A0A6J4JQC7</accession>
<dbReference type="EMBL" id="CADCTQ010000337">
    <property type="protein sequence ID" value="CAA9284829.1"/>
    <property type="molecule type" value="Genomic_DNA"/>
</dbReference>
<protein>
    <submittedName>
        <fullName evidence="1">Uncharacterized protein</fullName>
    </submittedName>
</protein>
<proteinExistence type="predicted"/>
<evidence type="ECO:0000313" key="1">
    <source>
        <dbReference type="EMBL" id="CAA9284829.1"/>
    </source>
</evidence>
<dbReference type="AlphaFoldDB" id="A0A6J4JQC7"/>
<sequence length="22" mass="2597">HPKPLKYAHTLISYVVRDYAQP</sequence>